<keyword evidence="2" id="KW-1003">Cell membrane</keyword>
<gene>
    <name evidence="6" type="ORF">GLE_0987</name>
</gene>
<accession>A0A0S2DCT1</accession>
<keyword evidence="3" id="KW-0812">Transmembrane</keyword>
<reference evidence="6 7" key="1">
    <citation type="submission" date="2015-11" db="EMBL/GenBank/DDBJ databases">
        <title>Genome sequences of Lysobacter enzymogenes strain C3 and Lysobacter antibioticus ATCC 29479.</title>
        <authorList>
            <person name="Kobayashi D.Y."/>
        </authorList>
    </citation>
    <scope>NUCLEOTIDE SEQUENCE [LARGE SCALE GENOMIC DNA]</scope>
    <source>
        <strain evidence="6 7">C3</strain>
    </source>
</reference>
<proteinExistence type="predicted"/>
<protein>
    <submittedName>
        <fullName evidence="6">Translocator protein, LysE family</fullName>
    </submittedName>
</protein>
<evidence type="ECO:0000313" key="7">
    <source>
        <dbReference type="Proteomes" id="UP000061569"/>
    </source>
</evidence>
<dbReference type="GO" id="GO:0005886">
    <property type="term" value="C:plasma membrane"/>
    <property type="evidence" value="ECO:0007669"/>
    <property type="project" value="UniProtKB-SubCell"/>
</dbReference>
<dbReference type="AlphaFoldDB" id="A0A0S2DCT1"/>
<dbReference type="InterPro" id="IPR001123">
    <property type="entry name" value="LeuE-type"/>
</dbReference>
<evidence type="ECO:0000256" key="4">
    <source>
        <dbReference type="ARBA" id="ARBA00022989"/>
    </source>
</evidence>
<dbReference type="Proteomes" id="UP000061569">
    <property type="component" value="Chromosome"/>
</dbReference>
<dbReference type="Pfam" id="PF01810">
    <property type="entry name" value="LysE"/>
    <property type="match status" value="1"/>
</dbReference>
<dbReference type="PATRIC" id="fig|69.6.peg.975"/>
<dbReference type="EMBL" id="CP013140">
    <property type="protein sequence ID" value="ALN56345.1"/>
    <property type="molecule type" value="Genomic_DNA"/>
</dbReference>
<dbReference type="STRING" id="69.GLE_0987"/>
<evidence type="ECO:0000256" key="3">
    <source>
        <dbReference type="ARBA" id="ARBA00022692"/>
    </source>
</evidence>
<dbReference type="GO" id="GO:0015171">
    <property type="term" value="F:amino acid transmembrane transporter activity"/>
    <property type="evidence" value="ECO:0007669"/>
    <property type="project" value="TreeGrafter"/>
</dbReference>
<evidence type="ECO:0000256" key="5">
    <source>
        <dbReference type="ARBA" id="ARBA00023136"/>
    </source>
</evidence>
<evidence type="ECO:0000256" key="2">
    <source>
        <dbReference type="ARBA" id="ARBA00022475"/>
    </source>
</evidence>
<dbReference type="PIRSF" id="PIRSF006324">
    <property type="entry name" value="LeuE"/>
    <property type="match status" value="1"/>
</dbReference>
<evidence type="ECO:0000313" key="6">
    <source>
        <dbReference type="EMBL" id="ALN56345.1"/>
    </source>
</evidence>
<keyword evidence="5" id="KW-0472">Membrane</keyword>
<organism evidence="6 7">
    <name type="scientific">Lysobacter enzymogenes</name>
    <dbReference type="NCBI Taxonomy" id="69"/>
    <lineage>
        <taxon>Bacteria</taxon>
        <taxon>Pseudomonadati</taxon>
        <taxon>Pseudomonadota</taxon>
        <taxon>Gammaproteobacteria</taxon>
        <taxon>Lysobacterales</taxon>
        <taxon>Lysobacteraceae</taxon>
        <taxon>Lysobacter</taxon>
    </lineage>
</organism>
<dbReference type="KEGG" id="lez:GLE_0987"/>
<dbReference type="PANTHER" id="PTHR30086:SF20">
    <property type="entry name" value="ARGININE EXPORTER PROTEIN ARGO-RELATED"/>
    <property type="match status" value="1"/>
</dbReference>
<dbReference type="PANTHER" id="PTHR30086">
    <property type="entry name" value="ARGININE EXPORTER PROTEIN ARGO"/>
    <property type="match status" value="1"/>
</dbReference>
<comment type="subcellular location">
    <subcellularLocation>
        <location evidence="1">Cell membrane</location>
        <topology evidence="1">Multi-pass membrane protein</topology>
    </subcellularLocation>
</comment>
<dbReference type="OrthoDB" id="9804822at2"/>
<sequence length="211" mass="22256">METQWLAFSVAALMLTLMPGPDTFLVMGNAVAGGARRGLAAAAGTTSGGLFHVALFALGVTQLLMYSERAFWTVKMLGAFYLAFLGIRALRAALRPRADAPALELELAPPASSLWRAFAQGALTNALNPKIAMFYLAFLPQFLAPGPHMARDSMLMIGLHYAIGAVWLAIVAIGSARMAGAMRSARVARALDGVIGTMMLGFGARLALASR</sequence>
<name>A0A0S2DCT1_LYSEN</name>
<evidence type="ECO:0000256" key="1">
    <source>
        <dbReference type="ARBA" id="ARBA00004651"/>
    </source>
</evidence>
<keyword evidence="4" id="KW-1133">Transmembrane helix</keyword>